<feature type="compositionally biased region" description="Basic residues" evidence="1">
    <location>
        <begin position="164"/>
        <end position="173"/>
    </location>
</feature>
<gene>
    <name evidence="2" type="ORF">LALA0_S04e10198g</name>
</gene>
<evidence type="ECO:0000256" key="1">
    <source>
        <dbReference type="SAM" id="MobiDB-lite"/>
    </source>
</evidence>
<dbReference type="HOGENOM" id="CLU_970002_0_0_1"/>
<name>A0A0C7N6M4_9SACH</name>
<dbReference type="AlphaFoldDB" id="A0A0C7N6M4"/>
<feature type="compositionally biased region" description="Basic residues" evidence="1">
    <location>
        <begin position="48"/>
        <end position="61"/>
    </location>
</feature>
<accession>A0A0C7N6M4</accession>
<feature type="compositionally biased region" description="Basic and acidic residues" evidence="1">
    <location>
        <begin position="216"/>
        <end position="227"/>
    </location>
</feature>
<reference evidence="2 3" key="1">
    <citation type="submission" date="2014-12" db="EMBL/GenBank/DDBJ databases">
        <authorList>
            <person name="Neuveglise Cecile"/>
        </authorList>
    </citation>
    <scope>NUCLEOTIDE SEQUENCE [LARGE SCALE GENOMIC DNA]</scope>
    <source>
        <strain evidence="2 3">CBS 12615</strain>
    </source>
</reference>
<feature type="compositionally biased region" description="Basic and acidic residues" evidence="1">
    <location>
        <begin position="153"/>
        <end position="163"/>
    </location>
</feature>
<dbReference type="EMBL" id="LN736363">
    <property type="protein sequence ID" value="CEP62204.1"/>
    <property type="molecule type" value="Genomic_DNA"/>
</dbReference>
<dbReference type="Proteomes" id="UP000054304">
    <property type="component" value="Unassembled WGS sequence"/>
</dbReference>
<feature type="region of interest" description="Disordered" evidence="1">
    <location>
        <begin position="41"/>
        <end position="65"/>
    </location>
</feature>
<organism evidence="2 3">
    <name type="scientific">Lachancea lanzarotensis</name>
    <dbReference type="NCBI Taxonomy" id="1245769"/>
    <lineage>
        <taxon>Eukaryota</taxon>
        <taxon>Fungi</taxon>
        <taxon>Dikarya</taxon>
        <taxon>Ascomycota</taxon>
        <taxon>Saccharomycotina</taxon>
        <taxon>Saccharomycetes</taxon>
        <taxon>Saccharomycetales</taxon>
        <taxon>Saccharomycetaceae</taxon>
        <taxon>Lachancea</taxon>
    </lineage>
</organism>
<keyword evidence="3" id="KW-1185">Reference proteome</keyword>
<dbReference type="RefSeq" id="XP_022628434.1">
    <property type="nucleotide sequence ID" value="XM_022773028.1"/>
</dbReference>
<feature type="region of interest" description="Disordered" evidence="1">
    <location>
        <begin position="147"/>
        <end position="287"/>
    </location>
</feature>
<evidence type="ECO:0000313" key="3">
    <source>
        <dbReference type="Proteomes" id="UP000054304"/>
    </source>
</evidence>
<feature type="region of interest" description="Disordered" evidence="1">
    <location>
        <begin position="100"/>
        <end position="128"/>
    </location>
</feature>
<feature type="compositionally biased region" description="Basic and acidic residues" evidence="1">
    <location>
        <begin position="184"/>
        <end position="200"/>
    </location>
</feature>
<proteinExistence type="predicted"/>
<sequence>MDDWLLIDFLLEDELQISINELDKVQRKWLAEDGLFSVNGNESISTKNQRRKKRPKSKGKQSKSAVYEDIDDSLEDLISLIVKDERFELHVEASSVQEFDTEMKGANKKKKQITNKKKSKHTPSRMDQDRLTYESIARDESFLFNFSMEELAPEPRPKPDVKKGTKTKGKKGPTKGPKTASKLEINHRHVDGEVGAKTESESVSTKVKVKQSKKSVKSESPEHVDKSSRHRARNHGDSKTPQASSNETGKKTKFKASSSKDHHSPAEEKRAPKRLSSKNKKKKDLND</sequence>
<feature type="compositionally biased region" description="Basic and acidic residues" evidence="1">
    <location>
        <begin position="258"/>
        <end position="270"/>
    </location>
</feature>
<dbReference type="GeneID" id="34685660"/>
<feature type="compositionally biased region" description="Basic residues" evidence="1">
    <location>
        <begin position="106"/>
        <end position="123"/>
    </location>
</feature>
<feature type="compositionally biased region" description="Basic residues" evidence="1">
    <location>
        <begin position="271"/>
        <end position="287"/>
    </location>
</feature>
<dbReference type="OrthoDB" id="4036673at2759"/>
<protein>
    <submittedName>
        <fullName evidence="2">LALA0S04e10198g1_1</fullName>
    </submittedName>
</protein>
<evidence type="ECO:0000313" key="2">
    <source>
        <dbReference type="EMBL" id="CEP62204.1"/>
    </source>
</evidence>